<name>A0ABW4JS21_9HYPH</name>
<dbReference type="PANTHER" id="PTHR36503:SF1">
    <property type="entry name" value="BLR2520 PROTEIN"/>
    <property type="match status" value="1"/>
</dbReference>
<dbReference type="Gene3D" id="3.10.180.10">
    <property type="entry name" value="2,3-Dihydroxybiphenyl 1,2-Dioxygenase, domain 1"/>
    <property type="match status" value="1"/>
</dbReference>
<dbReference type="SUPFAM" id="SSF54593">
    <property type="entry name" value="Glyoxalase/Bleomycin resistance protein/Dihydroxybiphenyl dioxygenase"/>
    <property type="match status" value="1"/>
</dbReference>
<dbReference type="PANTHER" id="PTHR36503">
    <property type="entry name" value="BLR2520 PROTEIN"/>
    <property type="match status" value="1"/>
</dbReference>
<gene>
    <name evidence="2" type="ORF">ACFSC7_05185</name>
</gene>
<reference evidence="3" key="1">
    <citation type="journal article" date="2019" name="Int. J. Syst. Evol. Microbiol.">
        <title>The Global Catalogue of Microorganisms (GCM) 10K type strain sequencing project: providing services to taxonomists for standard genome sequencing and annotation.</title>
        <authorList>
            <consortium name="The Broad Institute Genomics Platform"/>
            <consortium name="The Broad Institute Genome Sequencing Center for Infectious Disease"/>
            <person name="Wu L."/>
            <person name="Ma J."/>
        </authorList>
    </citation>
    <scope>NUCLEOTIDE SEQUENCE [LARGE SCALE GENOMIC DNA]</scope>
    <source>
        <strain evidence="3">JCM 3369</strain>
    </source>
</reference>
<dbReference type="InterPro" id="IPR029068">
    <property type="entry name" value="Glyas_Bleomycin-R_OHBP_Dase"/>
</dbReference>
<evidence type="ECO:0000259" key="1">
    <source>
        <dbReference type="PROSITE" id="PS51819"/>
    </source>
</evidence>
<dbReference type="InterPro" id="IPR004360">
    <property type="entry name" value="Glyas_Fos-R_dOase_dom"/>
</dbReference>
<dbReference type="InterPro" id="IPR037523">
    <property type="entry name" value="VOC_core"/>
</dbReference>
<protein>
    <submittedName>
        <fullName evidence="2">VOC family protein</fullName>
    </submittedName>
</protein>
<dbReference type="Pfam" id="PF00903">
    <property type="entry name" value="Glyoxalase"/>
    <property type="match status" value="1"/>
</dbReference>
<comment type="caution">
    <text evidence="2">The sequence shown here is derived from an EMBL/GenBank/DDBJ whole genome shotgun (WGS) entry which is preliminary data.</text>
</comment>
<feature type="domain" description="VOC" evidence="1">
    <location>
        <begin position="4"/>
        <end position="128"/>
    </location>
</feature>
<keyword evidence="3" id="KW-1185">Reference proteome</keyword>
<proteinExistence type="predicted"/>
<organism evidence="2 3">
    <name type="scientific">Roseibium aestuarii</name>
    <dbReference type="NCBI Taxonomy" id="2600299"/>
    <lineage>
        <taxon>Bacteria</taxon>
        <taxon>Pseudomonadati</taxon>
        <taxon>Pseudomonadota</taxon>
        <taxon>Alphaproteobacteria</taxon>
        <taxon>Hyphomicrobiales</taxon>
        <taxon>Stappiaceae</taxon>
        <taxon>Roseibium</taxon>
    </lineage>
</organism>
<accession>A0ABW4JS21</accession>
<sequence>MEQRLSLITLVVDDIATTRRFLTDGLGWTAHGPSNDEVAFFPLNGMVLGLYARPKLEEELGHPAPAGVHGHSCSIAWNGRSQADVDEMFEKAHAAGAKVIKPPHGTHWGGYSCYLEMPGGHMLELAFNPFWTIAEDGSVRLD</sequence>
<evidence type="ECO:0000313" key="3">
    <source>
        <dbReference type="Proteomes" id="UP001597327"/>
    </source>
</evidence>
<dbReference type="Proteomes" id="UP001597327">
    <property type="component" value="Unassembled WGS sequence"/>
</dbReference>
<dbReference type="PROSITE" id="PS51819">
    <property type="entry name" value="VOC"/>
    <property type="match status" value="1"/>
</dbReference>
<dbReference type="EMBL" id="JBHUFA010000001">
    <property type="protein sequence ID" value="MFD1694902.1"/>
    <property type="molecule type" value="Genomic_DNA"/>
</dbReference>
<evidence type="ECO:0000313" key="2">
    <source>
        <dbReference type="EMBL" id="MFD1694902.1"/>
    </source>
</evidence>
<dbReference type="RefSeq" id="WP_149891298.1">
    <property type="nucleotide sequence ID" value="NZ_JBHUFA010000001.1"/>
</dbReference>